<proteinExistence type="predicted"/>
<gene>
    <name evidence="2" type="primary">trl1_3</name>
    <name evidence="2" type="ORF">LPJ53_004563</name>
</gene>
<dbReference type="GO" id="GO:0006388">
    <property type="term" value="P:tRNA splicing, via endonucleolytic cleavage and ligation"/>
    <property type="evidence" value="ECO:0007669"/>
    <property type="project" value="TreeGrafter"/>
</dbReference>
<dbReference type="OrthoDB" id="276239at2759"/>
<protein>
    <submittedName>
        <fullName evidence="2">Trna ligase</fullName>
        <ecNumber evidence="2">6.5.1.3</ecNumber>
    </submittedName>
</protein>
<evidence type="ECO:0000313" key="2">
    <source>
        <dbReference type="EMBL" id="KAJ1720839.1"/>
    </source>
</evidence>
<dbReference type="AlphaFoldDB" id="A0A9W7XU31"/>
<dbReference type="PANTHER" id="PTHR32004:SF1">
    <property type="entry name" value="TRNA LIGASE"/>
    <property type="match status" value="1"/>
</dbReference>
<evidence type="ECO:0000313" key="3">
    <source>
        <dbReference type="Proteomes" id="UP001149813"/>
    </source>
</evidence>
<keyword evidence="3" id="KW-1185">Reference proteome</keyword>
<dbReference type="GO" id="GO:0005634">
    <property type="term" value="C:nucleus"/>
    <property type="evidence" value="ECO:0007669"/>
    <property type="project" value="TreeGrafter"/>
</dbReference>
<accession>A0A9W7XU31</accession>
<reference evidence="2" key="1">
    <citation type="submission" date="2022-07" db="EMBL/GenBank/DDBJ databases">
        <title>Phylogenomic reconstructions and comparative analyses of Kickxellomycotina fungi.</title>
        <authorList>
            <person name="Reynolds N.K."/>
            <person name="Stajich J.E."/>
            <person name="Barry K."/>
            <person name="Grigoriev I.V."/>
            <person name="Crous P."/>
            <person name="Smith M.E."/>
        </authorList>
    </citation>
    <scope>NUCLEOTIDE SEQUENCE</scope>
    <source>
        <strain evidence="2">NBRC 32514</strain>
    </source>
</reference>
<dbReference type="Pfam" id="PF09511">
    <property type="entry name" value="RNA_lig_T4_1"/>
    <property type="match status" value="1"/>
</dbReference>
<dbReference type="EC" id="6.5.1.3" evidence="2"/>
<feature type="non-terminal residue" evidence="2">
    <location>
        <position position="167"/>
    </location>
</feature>
<dbReference type="GO" id="GO:0003972">
    <property type="term" value="F:RNA ligase (ATP) activity"/>
    <property type="evidence" value="ECO:0007669"/>
    <property type="project" value="UniProtKB-EC"/>
</dbReference>
<evidence type="ECO:0000259" key="1">
    <source>
        <dbReference type="Pfam" id="PF09511"/>
    </source>
</evidence>
<dbReference type="PANTHER" id="PTHR32004">
    <property type="entry name" value="TRNA LIGASE"/>
    <property type="match status" value="1"/>
</dbReference>
<comment type="caution">
    <text evidence="2">The sequence shown here is derived from an EMBL/GenBank/DDBJ whole genome shotgun (WGS) entry which is preliminary data.</text>
</comment>
<name>A0A9W7XU31_9FUNG</name>
<sequence>MQTAAVSRGPTTQKEQYEFRQLLKEMTELSHVTPSSKRIVRQTTHEFMDRKITSWKCTEYLYKKTPCPLPTQARGLFSSSSDEGDGEAMIVARGYDKFFNIGEVSKTQWQWIRDNTQGPYELTVKENGCLILAAGLDKDTLLVTSKHAIHVPHAQVGSSWIDKHLAS</sequence>
<keyword evidence="2" id="KW-0436">Ligase</keyword>
<dbReference type="Proteomes" id="UP001149813">
    <property type="component" value="Unassembled WGS sequence"/>
</dbReference>
<dbReference type="InterPro" id="IPR019039">
    <property type="entry name" value="T4-Rnl1-like_N"/>
</dbReference>
<organism evidence="2 3">
    <name type="scientific">Coemansia erecta</name>
    <dbReference type="NCBI Taxonomy" id="147472"/>
    <lineage>
        <taxon>Eukaryota</taxon>
        <taxon>Fungi</taxon>
        <taxon>Fungi incertae sedis</taxon>
        <taxon>Zoopagomycota</taxon>
        <taxon>Kickxellomycotina</taxon>
        <taxon>Kickxellomycetes</taxon>
        <taxon>Kickxellales</taxon>
        <taxon>Kickxellaceae</taxon>
        <taxon>Coemansia</taxon>
    </lineage>
</organism>
<dbReference type="EMBL" id="JANBOJ010000220">
    <property type="protein sequence ID" value="KAJ1720839.1"/>
    <property type="molecule type" value="Genomic_DNA"/>
</dbReference>
<feature type="domain" description="T4 RNA ligase 1-like N-terminal" evidence="1">
    <location>
        <begin position="72"/>
        <end position="166"/>
    </location>
</feature>